<dbReference type="EMBL" id="PKUN01000001">
    <property type="protein sequence ID" value="PLX63650.1"/>
    <property type="molecule type" value="Genomic_DNA"/>
</dbReference>
<keyword evidence="1" id="KW-0472">Membrane</keyword>
<sequence length="203" mass="22862">MRRQQINLYQPVFRKQPVSFSFNMLLILMLLSILTMAGLYGLGEWQSARLAEQLGASQAQRDKLEESVERIAGQLPKPAVNKLLESELQQLINKRKSGFALLNTLKSRVAANRDGFSGIFEGLARHSFPELWFTHVAITEAGKSLTLKGKSLKPEWVPLLLKNLYQEPAFSGRSFQIVELVRQDEFSPALDFNLMTVGRSDGP</sequence>
<evidence type="ECO:0000313" key="3">
    <source>
        <dbReference type="Proteomes" id="UP000235015"/>
    </source>
</evidence>
<reference evidence="2 3" key="1">
    <citation type="submission" date="2017-11" db="EMBL/GenBank/DDBJ databases">
        <title>Genome-resolved metagenomics identifies genetic mobility, metabolic interactions, and unexpected diversity in perchlorate-reducing communities.</title>
        <authorList>
            <person name="Barnum T.P."/>
            <person name="Figueroa I.A."/>
            <person name="Carlstrom C.I."/>
            <person name="Lucas L.N."/>
            <person name="Engelbrektson A.L."/>
            <person name="Coates J.D."/>
        </authorList>
    </citation>
    <scope>NUCLEOTIDE SEQUENCE [LARGE SCALE GENOMIC DNA]</scope>
    <source>
        <strain evidence="2">BM301</strain>
    </source>
</reference>
<proteinExistence type="predicted"/>
<accession>A0A2N6D1T5</accession>
<dbReference type="STRING" id="1111735.GCA_000428045_02416"/>
<feature type="transmembrane region" description="Helical" evidence="1">
    <location>
        <begin position="20"/>
        <end position="42"/>
    </location>
</feature>
<name>A0A2N6D1T5_9GAMM</name>
<dbReference type="AlphaFoldDB" id="A0A2N6D1T5"/>
<comment type="caution">
    <text evidence="2">The sequence shown here is derived from an EMBL/GenBank/DDBJ whole genome shotgun (WGS) entry which is preliminary data.</text>
</comment>
<dbReference type="Proteomes" id="UP000235015">
    <property type="component" value="Unassembled WGS sequence"/>
</dbReference>
<evidence type="ECO:0008006" key="4">
    <source>
        <dbReference type="Google" id="ProtNLM"/>
    </source>
</evidence>
<keyword evidence="1" id="KW-1133">Transmembrane helix</keyword>
<organism evidence="2 3">
    <name type="scientific">Sedimenticola selenatireducens</name>
    <dbReference type="NCBI Taxonomy" id="191960"/>
    <lineage>
        <taxon>Bacteria</taxon>
        <taxon>Pseudomonadati</taxon>
        <taxon>Pseudomonadota</taxon>
        <taxon>Gammaproteobacteria</taxon>
        <taxon>Chromatiales</taxon>
        <taxon>Sedimenticolaceae</taxon>
        <taxon>Sedimenticola</taxon>
    </lineage>
</organism>
<gene>
    <name evidence="2" type="ORF">C0630_01820</name>
</gene>
<evidence type="ECO:0000256" key="1">
    <source>
        <dbReference type="SAM" id="Phobius"/>
    </source>
</evidence>
<protein>
    <recommendedName>
        <fullName evidence="4">PilN domain-containing protein</fullName>
    </recommendedName>
</protein>
<dbReference type="RefSeq" id="WP_273437455.1">
    <property type="nucleotide sequence ID" value="NZ_CAXXYC010000003.1"/>
</dbReference>
<keyword evidence="1" id="KW-0812">Transmembrane</keyword>
<evidence type="ECO:0000313" key="2">
    <source>
        <dbReference type="EMBL" id="PLX63650.1"/>
    </source>
</evidence>